<evidence type="ECO:0000256" key="1">
    <source>
        <dbReference type="SAM" id="Phobius"/>
    </source>
</evidence>
<feature type="transmembrane region" description="Helical" evidence="1">
    <location>
        <begin position="86"/>
        <end position="106"/>
    </location>
</feature>
<feature type="transmembrane region" description="Helical" evidence="1">
    <location>
        <begin position="12"/>
        <end position="32"/>
    </location>
</feature>
<comment type="caution">
    <text evidence="2">The sequence shown here is derived from an EMBL/GenBank/DDBJ whole genome shotgun (WGS) entry which is preliminary data.</text>
</comment>
<sequence>MAASRDGTVRDLGSVGMLGGALLTVYGLPDLLVPIAFSVTSGTARLYGLLLLPPLCCLVAGHVALRAARSDELGRVARTALRGSELGTAVAAVGVAAYFGLSIGTVAGVTDAAFLCVVLGLTGALCCSCAFGAARLWTAGALTPEAALCAAPLVTAFALAVSLATPLPIRFAALSVPYGVAWTLVGYHLFDSGRPHARREADALRTRRKSSGR</sequence>
<keyword evidence="3" id="KW-1185">Reference proteome</keyword>
<evidence type="ECO:0000313" key="2">
    <source>
        <dbReference type="EMBL" id="MBV0901032.1"/>
    </source>
</evidence>
<name>A0AA41KEL4_9EURY</name>
<reference evidence="2" key="1">
    <citation type="submission" date="2021-06" db="EMBL/GenBank/DDBJ databases">
        <title>New haloarchaea isolates fom saline soil.</title>
        <authorList>
            <person name="Duran-Viseras A."/>
            <person name="Sanchez-Porro C.S."/>
            <person name="Ventosa A."/>
        </authorList>
    </citation>
    <scope>NUCLEOTIDE SEQUENCE</scope>
    <source>
        <strain evidence="2">JCM 18369</strain>
    </source>
</reference>
<dbReference type="AlphaFoldDB" id="A0AA41KEL4"/>
<keyword evidence="1" id="KW-0472">Membrane</keyword>
<dbReference type="EMBL" id="JAHQXE010000001">
    <property type="protein sequence ID" value="MBV0901032.1"/>
    <property type="molecule type" value="Genomic_DNA"/>
</dbReference>
<feature type="transmembrane region" description="Helical" evidence="1">
    <location>
        <begin position="171"/>
        <end position="190"/>
    </location>
</feature>
<dbReference type="Proteomes" id="UP001166304">
    <property type="component" value="Unassembled WGS sequence"/>
</dbReference>
<evidence type="ECO:0000313" key="3">
    <source>
        <dbReference type="Proteomes" id="UP001166304"/>
    </source>
</evidence>
<proteinExistence type="predicted"/>
<feature type="transmembrane region" description="Helical" evidence="1">
    <location>
        <begin position="112"/>
        <end position="134"/>
    </location>
</feature>
<dbReference type="RefSeq" id="WP_162411700.1">
    <property type="nucleotide sequence ID" value="NZ_JAHQXE010000001.1"/>
</dbReference>
<gene>
    <name evidence="2" type="ORF">KTS37_04440</name>
</gene>
<accession>A0AA41KEL4</accession>
<feature type="transmembrane region" description="Helical" evidence="1">
    <location>
        <begin position="146"/>
        <end position="165"/>
    </location>
</feature>
<keyword evidence="1" id="KW-1133">Transmembrane helix</keyword>
<feature type="transmembrane region" description="Helical" evidence="1">
    <location>
        <begin position="44"/>
        <end position="65"/>
    </location>
</feature>
<keyword evidence="1" id="KW-0812">Transmembrane</keyword>
<protein>
    <submittedName>
        <fullName evidence="2">Uncharacterized protein</fullName>
    </submittedName>
</protein>
<organism evidence="2 3">
    <name type="scientific">Haloarcula salina</name>
    <dbReference type="NCBI Taxonomy" id="1429914"/>
    <lineage>
        <taxon>Archaea</taxon>
        <taxon>Methanobacteriati</taxon>
        <taxon>Methanobacteriota</taxon>
        <taxon>Stenosarchaea group</taxon>
        <taxon>Halobacteria</taxon>
        <taxon>Halobacteriales</taxon>
        <taxon>Haloarculaceae</taxon>
        <taxon>Haloarcula</taxon>
    </lineage>
</organism>